<comment type="caution">
    <text evidence="6">The sequence shown here is derived from an EMBL/GenBank/DDBJ whole genome shotgun (WGS) entry which is preliminary data.</text>
</comment>
<dbReference type="Gene3D" id="3.40.50.12780">
    <property type="entry name" value="N-terminal domain of ligase-like"/>
    <property type="match status" value="1"/>
</dbReference>
<evidence type="ECO:0000313" key="7">
    <source>
        <dbReference type="Proteomes" id="UP000179627"/>
    </source>
</evidence>
<keyword evidence="7" id="KW-1185">Reference proteome</keyword>
<name>A0A1S1QJF7_9ACTN</name>
<dbReference type="GO" id="GO:0031956">
    <property type="term" value="F:medium-chain fatty acid-CoA ligase activity"/>
    <property type="evidence" value="ECO:0007669"/>
    <property type="project" value="TreeGrafter"/>
</dbReference>
<feature type="compositionally biased region" description="Basic and acidic residues" evidence="3">
    <location>
        <begin position="351"/>
        <end position="365"/>
    </location>
</feature>
<dbReference type="AlphaFoldDB" id="A0A1S1QJF7"/>
<accession>A0A1S1QJF7</accession>
<evidence type="ECO:0000256" key="3">
    <source>
        <dbReference type="SAM" id="MobiDB-lite"/>
    </source>
</evidence>
<dbReference type="RefSeq" id="WP_071085941.1">
    <property type="nucleotide sequence ID" value="NZ_MBLM01000125.1"/>
</dbReference>
<comment type="similarity">
    <text evidence="1">Belongs to the ATP-dependent AMP-binding enzyme family.</text>
</comment>
<evidence type="ECO:0000313" key="6">
    <source>
        <dbReference type="EMBL" id="OHV34913.1"/>
    </source>
</evidence>
<gene>
    <name evidence="6" type="ORF">CC117_20555</name>
</gene>
<dbReference type="PANTHER" id="PTHR43201">
    <property type="entry name" value="ACYL-COA SYNTHETASE"/>
    <property type="match status" value="1"/>
</dbReference>
<proteinExistence type="inferred from homology"/>
<dbReference type="Pfam" id="PF00501">
    <property type="entry name" value="AMP-binding"/>
    <property type="match status" value="1"/>
</dbReference>
<feature type="domain" description="AMP-binding enzyme C-terminal" evidence="5">
    <location>
        <begin position="453"/>
        <end position="531"/>
    </location>
</feature>
<evidence type="ECO:0000259" key="5">
    <source>
        <dbReference type="Pfam" id="PF13193"/>
    </source>
</evidence>
<dbReference type="PANTHER" id="PTHR43201:SF5">
    <property type="entry name" value="MEDIUM-CHAIN ACYL-COA LIGASE ACSF2, MITOCHONDRIAL"/>
    <property type="match status" value="1"/>
</dbReference>
<reference evidence="7" key="1">
    <citation type="submission" date="2016-07" db="EMBL/GenBank/DDBJ databases">
        <title>Sequence Frankia sp. strain CcI1.17.</title>
        <authorList>
            <person name="Ghodhbane-Gtari F."/>
            <person name="Swanson E."/>
            <person name="Gueddou A."/>
            <person name="Morris K."/>
            <person name="Hezbri K."/>
            <person name="Ktari A."/>
            <person name="Nouioui I."/>
            <person name="Abebe-Akele F."/>
            <person name="Simpson S."/>
            <person name="Thomas K."/>
            <person name="Gtari M."/>
            <person name="Tisa L.S."/>
            <person name="Hurst S."/>
        </authorList>
    </citation>
    <scope>NUCLEOTIDE SEQUENCE [LARGE SCALE GENOMIC DNA]</scope>
    <source>
        <strain evidence="7">Cc1.17</strain>
    </source>
</reference>
<feature type="region of interest" description="Disordered" evidence="3">
    <location>
        <begin position="343"/>
        <end position="365"/>
    </location>
</feature>
<dbReference type="InterPro" id="IPR045851">
    <property type="entry name" value="AMP-bd_C_sf"/>
</dbReference>
<dbReference type="EMBL" id="MBLM01000125">
    <property type="protein sequence ID" value="OHV34913.1"/>
    <property type="molecule type" value="Genomic_DNA"/>
</dbReference>
<evidence type="ECO:0000256" key="2">
    <source>
        <dbReference type="ARBA" id="ARBA00022598"/>
    </source>
</evidence>
<dbReference type="InterPro" id="IPR000873">
    <property type="entry name" value="AMP-dep_synth/lig_dom"/>
</dbReference>
<sequence length="547" mass="59126">MPEPRWTTRPIPEHLTDLWRRQGQWDDTTMGTKISDALRTHADQTLRIHSLERPWEGTFADLRARALALAGGLSAHGVRTGDAVAFQLPNWVEAAVAFYASTFLGAVVVPIVHFYGPKEVSYILRHTEVAAFVTAAGFGRRDYVSELEGVCKHVPSLAVVAVVGAGTRSLPGSAVTFESLEQGPSLSETATPSPDAPVLIAYTSGTTADPKGVIHSHRTLGAEVRQLGAMEANGGQPSLVGTPVGHFMGMIGALLIPVLRGDPVNLIDVWDPARVLSTMLEHRLSAGSGATYFLTSLLDHPDLSDEHLRYLRFVGLGGATVPTAVTERARRAGVSVVRMYGSTEHPSVTGSRHENDERSRLRTDGRPLDGVELKLLDDDGQPVAEGQPGEIWTRGPDCCIGYTDPALTESAFDSDGWYRTEDVGVLDRDGCLTITDRKKDVIIRGGENISAAEVEELLLKVLPEALEAAVVAVPDDRLGEKACAVLRLAPAAPLPTLDLIRQLLLDAGLGRQKLPEYVEAVQDFPRTSTGKIIKAELRRLAARRHSW</sequence>
<dbReference type="InterPro" id="IPR025110">
    <property type="entry name" value="AMP-bd_C"/>
</dbReference>
<dbReference type="GO" id="GO:0006631">
    <property type="term" value="P:fatty acid metabolic process"/>
    <property type="evidence" value="ECO:0007669"/>
    <property type="project" value="TreeGrafter"/>
</dbReference>
<dbReference type="Gene3D" id="3.30.300.30">
    <property type="match status" value="1"/>
</dbReference>
<evidence type="ECO:0000256" key="1">
    <source>
        <dbReference type="ARBA" id="ARBA00006432"/>
    </source>
</evidence>
<dbReference type="Pfam" id="PF13193">
    <property type="entry name" value="AMP-binding_C"/>
    <property type="match status" value="1"/>
</dbReference>
<dbReference type="OrthoDB" id="9803968at2"/>
<evidence type="ECO:0000259" key="4">
    <source>
        <dbReference type="Pfam" id="PF00501"/>
    </source>
</evidence>
<dbReference type="Proteomes" id="UP000179627">
    <property type="component" value="Unassembled WGS sequence"/>
</dbReference>
<protein>
    <submittedName>
        <fullName evidence="6">AMP-dependent synthetase</fullName>
    </submittedName>
</protein>
<organism evidence="6 7">
    <name type="scientific">Parafrankia colletiae</name>
    <dbReference type="NCBI Taxonomy" id="573497"/>
    <lineage>
        <taxon>Bacteria</taxon>
        <taxon>Bacillati</taxon>
        <taxon>Actinomycetota</taxon>
        <taxon>Actinomycetes</taxon>
        <taxon>Frankiales</taxon>
        <taxon>Frankiaceae</taxon>
        <taxon>Parafrankia</taxon>
    </lineage>
</organism>
<feature type="domain" description="AMP-dependent synthetase/ligase" evidence="4">
    <location>
        <begin position="58"/>
        <end position="402"/>
    </location>
</feature>
<dbReference type="InterPro" id="IPR042099">
    <property type="entry name" value="ANL_N_sf"/>
</dbReference>
<keyword evidence="2" id="KW-0436">Ligase</keyword>
<dbReference type="SUPFAM" id="SSF56801">
    <property type="entry name" value="Acetyl-CoA synthetase-like"/>
    <property type="match status" value="1"/>
</dbReference>